<dbReference type="PANTHER" id="PTHR43400">
    <property type="entry name" value="FUMARATE REDUCTASE"/>
    <property type="match status" value="1"/>
</dbReference>
<reference evidence="6 7" key="1">
    <citation type="submission" date="2023-03" db="EMBL/GenBank/DDBJ databases">
        <title>Novosphingobium cyanobacteriorum sp. nov., isolated from a eutrophic reservoir during the Microcystis bloom period.</title>
        <authorList>
            <person name="Kang M."/>
            <person name="Le V."/>
            <person name="Ko S.-R."/>
            <person name="Lee S.-A."/>
            <person name="Ahn C.-Y."/>
        </authorList>
    </citation>
    <scope>NUCLEOTIDE SEQUENCE [LARGE SCALE GENOMIC DNA]</scope>
    <source>
        <strain evidence="6 7">HBC54</strain>
    </source>
</reference>
<dbReference type="SUPFAM" id="SSF56425">
    <property type="entry name" value="Succinate dehydrogenase/fumarate reductase flavoprotein, catalytic domain"/>
    <property type="match status" value="1"/>
</dbReference>
<feature type="domain" description="FAD-dependent oxidoreductase 2 FAD-binding" evidence="5">
    <location>
        <begin position="17"/>
        <end position="448"/>
    </location>
</feature>
<evidence type="ECO:0000313" key="7">
    <source>
        <dbReference type="Proteomes" id="UP001222770"/>
    </source>
</evidence>
<dbReference type="EMBL" id="JAROCY010000015">
    <property type="protein sequence ID" value="MDF8334667.1"/>
    <property type="molecule type" value="Genomic_DNA"/>
</dbReference>
<proteinExistence type="predicted"/>
<sequence length="467" mass="48345">MHAIDGRGDQAMGGQQDVIVIGGGMAGCAAALGAVEAGATVLMLEKATSGKGSTWQSAGSFAFAGTDLQRATGHEDSADQLARDLIKAGGGRNDSALVNRFAERQLDTYEWLRRHGVDFQRVQLSGGQGVPRSHACDPGLAMAALEASLAAHPSFRRIDNCGAERLSRQEEGWTVTADGVDYRAAQVIIASGGFSRSQQLIQTFCPDLLAGTPLGGFANTGDGLLMAMAAGCGLVDMGYVKGTFGMPLSNYPEPTLTAPDGMFLLMAIYRGAMAVNLEARRFVNESLSYKEIGGACLAQPGGVAFQVFDEGVMEQAQPIPSNMNFREALARGIVKTADSVAGLAATVGLDPAALEASVARYNAMVEQGEDTDFGRATMAGNVGKPAALTRAPYYILPCAVAVTGTFCGIRVDADGRVLDPYGDILSGLFAAGEVTGGFHGESYMSGSALAKAAVFGRITGQTAAGRG</sequence>
<comment type="caution">
    <text evidence="6">The sequence shown here is derived from an EMBL/GenBank/DDBJ whole genome shotgun (WGS) entry which is preliminary data.</text>
</comment>
<dbReference type="Pfam" id="PF00890">
    <property type="entry name" value="FAD_binding_2"/>
    <property type="match status" value="1"/>
</dbReference>
<dbReference type="InterPro" id="IPR027477">
    <property type="entry name" value="Succ_DH/fumarate_Rdtase_cat_sf"/>
</dbReference>
<keyword evidence="2" id="KW-0285">Flavoprotein</keyword>
<gene>
    <name evidence="6" type="ORF">POM99_15770</name>
</gene>
<accession>A0ABT6CQI8</accession>
<dbReference type="InterPro" id="IPR036188">
    <property type="entry name" value="FAD/NAD-bd_sf"/>
</dbReference>
<evidence type="ECO:0000259" key="5">
    <source>
        <dbReference type="Pfam" id="PF00890"/>
    </source>
</evidence>
<evidence type="ECO:0000256" key="3">
    <source>
        <dbReference type="ARBA" id="ARBA00022827"/>
    </source>
</evidence>
<dbReference type="Proteomes" id="UP001222770">
    <property type="component" value="Unassembled WGS sequence"/>
</dbReference>
<protein>
    <submittedName>
        <fullName evidence="6">FAD-dependent oxidoreductase</fullName>
    </submittedName>
</protein>
<dbReference type="Gene3D" id="3.90.700.10">
    <property type="entry name" value="Succinate dehydrogenase/fumarate reductase flavoprotein, catalytic domain"/>
    <property type="match status" value="1"/>
</dbReference>
<evidence type="ECO:0000313" key="6">
    <source>
        <dbReference type="EMBL" id="MDF8334667.1"/>
    </source>
</evidence>
<keyword evidence="7" id="KW-1185">Reference proteome</keyword>
<dbReference type="RefSeq" id="WP_277279437.1">
    <property type="nucleotide sequence ID" value="NZ_JAROCY010000015.1"/>
</dbReference>
<dbReference type="InterPro" id="IPR050315">
    <property type="entry name" value="FAD-oxidoreductase_2"/>
</dbReference>
<comment type="cofactor">
    <cofactor evidence="1">
        <name>FAD</name>
        <dbReference type="ChEBI" id="CHEBI:57692"/>
    </cofactor>
</comment>
<keyword evidence="3" id="KW-0274">FAD</keyword>
<dbReference type="SUPFAM" id="SSF51905">
    <property type="entry name" value="FAD/NAD(P)-binding domain"/>
    <property type="match status" value="1"/>
</dbReference>
<organism evidence="6 7">
    <name type="scientific">Novosphingobium cyanobacteriorum</name>
    <dbReference type="NCBI Taxonomy" id="3024215"/>
    <lineage>
        <taxon>Bacteria</taxon>
        <taxon>Pseudomonadati</taxon>
        <taxon>Pseudomonadota</taxon>
        <taxon>Alphaproteobacteria</taxon>
        <taxon>Sphingomonadales</taxon>
        <taxon>Sphingomonadaceae</taxon>
        <taxon>Novosphingobium</taxon>
    </lineage>
</organism>
<dbReference type="PRINTS" id="PR00368">
    <property type="entry name" value="FADPNR"/>
</dbReference>
<evidence type="ECO:0000256" key="4">
    <source>
        <dbReference type="ARBA" id="ARBA00023002"/>
    </source>
</evidence>
<name>A0ABT6CQI8_9SPHN</name>
<dbReference type="PANTHER" id="PTHR43400:SF10">
    <property type="entry name" value="3-OXOSTEROID 1-DEHYDROGENASE"/>
    <property type="match status" value="1"/>
</dbReference>
<evidence type="ECO:0000256" key="1">
    <source>
        <dbReference type="ARBA" id="ARBA00001974"/>
    </source>
</evidence>
<dbReference type="PROSITE" id="PS51257">
    <property type="entry name" value="PROKAR_LIPOPROTEIN"/>
    <property type="match status" value="1"/>
</dbReference>
<evidence type="ECO:0000256" key="2">
    <source>
        <dbReference type="ARBA" id="ARBA00022630"/>
    </source>
</evidence>
<dbReference type="Gene3D" id="3.50.50.60">
    <property type="entry name" value="FAD/NAD(P)-binding domain"/>
    <property type="match status" value="1"/>
</dbReference>
<keyword evidence="4" id="KW-0560">Oxidoreductase</keyword>
<dbReference type="InterPro" id="IPR003953">
    <property type="entry name" value="FAD-dep_OxRdtase_2_FAD-bd"/>
</dbReference>